<dbReference type="Proteomes" id="UP000001628">
    <property type="component" value="Unassembled WGS sequence"/>
</dbReference>
<reference evidence="1 2" key="1">
    <citation type="journal article" date="2011" name="PLoS Genet.">
        <title>Comparative genomic analysis of human fungal pathogens causing paracoccidioidomycosis.</title>
        <authorList>
            <person name="Desjardins C.A."/>
            <person name="Champion M.D."/>
            <person name="Holder J.W."/>
            <person name="Muszewska A."/>
            <person name="Goldberg J."/>
            <person name="Bailao A.M."/>
            <person name="Brigido M.M."/>
            <person name="Ferreira M.E."/>
            <person name="Garcia A.M."/>
            <person name="Grynberg M."/>
            <person name="Gujja S."/>
            <person name="Heiman D.I."/>
            <person name="Henn M.R."/>
            <person name="Kodira C.D."/>
            <person name="Leon-Narvaez H."/>
            <person name="Longo L.V."/>
            <person name="Ma L.J."/>
            <person name="Malavazi I."/>
            <person name="Matsuo A.L."/>
            <person name="Morais F.V."/>
            <person name="Pereira M."/>
            <person name="Rodriguez-Brito S."/>
            <person name="Sakthikumar S."/>
            <person name="Salem-Izacc S.M."/>
            <person name="Sykes S.M."/>
            <person name="Teixeira M.M."/>
            <person name="Vallejo M.C."/>
            <person name="Walter M.E."/>
            <person name="Yandava C."/>
            <person name="Young S."/>
            <person name="Zeng Q."/>
            <person name="Zucker J."/>
            <person name="Felipe M.S."/>
            <person name="Goldman G.H."/>
            <person name="Haas B.J."/>
            <person name="McEwen J.G."/>
            <person name="Nino-Vega G."/>
            <person name="Puccia R."/>
            <person name="San-Blas G."/>
            <person name="Soares C.M."/>
            <person name="Birren B.W."/>
            <person name="Cuomo C.A."/>
        </authorList>
    </citation>
    <scope>NUCLEOTIDE SEQUENCE [LARGE SCALE GENOMIC DNA]</scope>
    <source>
        <strain evidence="1 2">Pb18</strain>
    </source>
</reference>
<dbReference type="HOGENOM" id="CLU_1917694_0_0_1"/>
<evidence type="ECO:0000313" key="2">
    <source>
        <dbReference type="Proteomes" id="UP000001628"/>
    </source>
</evidence>
<gene>
    <name evidence="1" type="ORF">PADG_06146</name>
</gene>
<dbReference type="KEGG" id="pbn:PADG_06146"/>
<keyword evidence="2" id="KW-1185">Reference proteome</keyword>
<protein>
    <submittedName>
        <fullName evidence="1">Uncharacterized protein</fullName>
    </submittedName>
</protein>
<dbReference type="AlphaFoldDB" id="C1GFW0"/>
<dbReference type="VEuPathDB" id="FungiDB:PADG_06146"/>
<evidence type="ECO:0000313" key="1">
    <source>
        <dbReference type="EMBL" id="EEH50067.2"/>
    </source>
</evidence>
<dbReference type="InParanoid" id="C1GFW0"/>
<sequence>MPRHLPSQRTRQCEETSGRLACDVRGKQAPLHCNIEPVTDVRSSRYSRNFSCQGNSSVTMLINMIALKIRATTLEEINCCQFRKLVQRSRSIHHTASMCTPQYTTTHSHAKKPASVQIIGLAPQADYHWLVS</sequence>
<dbReference type="EMBL" id="KN275963">
    <property type="protein sequence ID" value="EEH50067.2"/>
    <property type="molecule type" value="Genomic_DNA"/>
</dbReference>
<accession>C1GFW0</accession>
<organism evidence="1 2">
    <name type="scientific">Paracoccidioides brasiliensis (strain Pb18)</name>
    <dbReference type="NCBI Taxonomy" id="502780"/>
    <lineage>
        <taxon>Eukaryota</taxon>
        <taxon>Fungi</taxon>
        <taxon>Dikarya</taxon>
        <taxon>Ascomycota</taxon>
        <taxon>Pezizomycotina</taxon>
        <taxon>Eurotiomycetes</taxon>
        <taxon>Eurotiomycetidae</taxon>
        <taxon>Onygenales</taxon>
        <taxon>Ajellomycetaceae</taxon>
        <taxon>Paracoccidioides</taxon>
    </lineage>
</organism>
<name>C1GFW0_PARBD</name>
<proteinExistence type="predicted"/>
<dbReference type="RefSeq" id="XP_010761369.1">
    <property type="nucleotide sequence ID" value="XM_010763067.1"/>
</dbReference>
<dbReference type="GeneID" id="22584942"/>